<reference evidence="9 10" key="1">
    <citation type="submission" date="2020-08" db="EMBL/GenBank/DDBJ databases">
        <title>Genomic Encyclopedia of Archaeal and Bacterial Type Strains, Phase II (KMG-II): from individual species to whole genera.</title>
        <authorList>
            <person name="Goeker M."/>
        </authorList>
    </citation>
    <scope>NUCLEOTIDE SEQUENCE [LARGE SCALE GENOMIC DNA]</scope>
    <source>
        <strain evidence="9 10">DSM 23288</strain>
    </source>
</reference>
<dbReference type="PANTHER" id="PTHR35007">
    <property type="entry name" value="INTEGRAL MEMBRANE PROTEIN-RELATED"/>
    <property type="match status" value="1"/>
</dbReference>
<comment type="caution">
    <text evidence="9">The sequence shown here is derived from an EMBL/GenBank/DDBJ whole genome shotgun (WGS) entry which is preliminary data.</text>
</comment>
<name>A0A840ILD7_9ACTN</name>
<proteinExistence type="predicted"/>
<evidence type="ECO:0000256" key="5">
    <source>
        <dbReference type="ARBA" id="ARBA00023136"/>
    </source>
</evidence>
<protein>
    <submittedName>
        <fullName evidence="9">Tight adherence protein B</fullName>
    </submittedName>
</protein>
<dbReference type="GO" id="GO:0005886">
    <property type="term" value="C:plasma membrane"/>
    <property type="evidence" value="ECO:0007669"/>
    <property type="project" value="UniProtKB-SubCell"/>
</dbReference>
<keyword evidence="3 7" id="KW-0812">Transmembrane</keyword>
<organism evidence="9 10">
    <name type="scientific">Conexibacter arvalis</name>
    <dbReference type="NCBI Taxonomy" id="912552"/>
    <lineage>
        <taxon>Bacteria</taxon>
        <taxon>Bacillati</taxon>
        <taxon>Actinomycetota</taxon>
        <taxon>Thermoleophilia</taxon>
        <taxon>Solirubrobacterales</taxon>
        <taxon>Conexibacteraceae</taxon>
        <taxon>Conexibacter</taxon>
    </lineage>
</organism>
<sequence length="281" mass="28270">MSAAPLAGLAAAVAVLALWEALAAIEGRVPADGLARLLRPLARAGRDGREPTPPERRRLALVGTATLCAGGWLVGGPLAALVAGAGGPIGAGLLLRRRRQRYRAELERAAPAVARSLADALGAGHAVSGALVETARGLEGAARTELDGAAAAIAVGEPVDAVLERLRARAGGQAWDTLVGAILLQREAGGDLATLLRELAGAQEEAQRLLDDARAATAQARFTGGVVTVLPAGAAALAELASPGALAAVAALPLAAWLAGFALFLQAIALVAIRRLSRVRA</sequence>
<comment type="subcellular location">
    <subcellularLocation>
        <location evidence="1">Cell membrane</location>
        <topology evidence="1">Multi-pass membrane protein</topology>
    </subcellularLocation>
</comment>
<feature type="transmembrane region" description="Helical" evidence="7">
    <location>
        <begin position="244"/>
        <end position="273"/>
    </location>
</feature>
<evidence type="ECO:0000256" key="3">
    <source>
        <dbReference type="ARBA" id="ARBA00022692"/>
    </source>
</evidence>
<accession>A0A840ILD7</accession>
<evidence type="ECO:0000256" key="2">
    <source>
        <dbReference type="ARBA" id="ARBA00022475"/>
    </source>
</evidence>
<gene>
    <name evidence="9" type="ORF">BDZ31_004335</name>
</gene>
<dbReference type="AlphaFoldDB" id="A0A840ILD7"/>
<evidence type="ECO:0000256" key="1">
    <source>
        <dbReference type="ARBA" id="ARBA00004651"/>
    </source>
</evidence>
<feature type="coiled-coil region" evidence="6">
    <location>
        <begin position="192"/>
        <end position="219"/>
    </location>
</feature>
<keyword evidence="6" id="KW-0175">Coiled coil</keyword>
<feature type="transmembrane region" description="Helical" evidence="7">
    <location>
        <begin position="72"/>
        <end position="95"/>
    </location>
</feature>
<dbReference type="EMBL" id="JACHNU010000008">
    <property type="protein sequence ID" value="MBB4664720.1"/>
    <property type="molecule type" value="Genomic_DNA"/>
</dbReference>
<evidence type="ECO:0000259" key="8">
    <source>
        <dbReference type="Pfam" id="PF00482"/>
    </source>
</evidence>
<feature type="transmembrane region" description="Helical" evidence="7">
    <location>
        <begin position="218"/>
        <end position="238"/>
    </location>
</feature>
<keyword evidence="10" id="KW-1185">Reference proteome</keyword>
<feature type="domain" description="Type II secretion system protein GspF" evidence="8">
    <location>
        <begin position="114"/>
        <end position="235"/>
    </location>
</feature>
<dbReference type="PANTHER" id="PTHR35007:SF1">
    <property type="entry name" value="PILUS ASSEMBLY PROTEIN"/>
    <property type="match status" value="1"/>
</dbReference>
<evidence type="ECO:0000313" key="9">
    <source>
        <dbReference type="EMBL" id="MBB4664720.1"/>
    </source>
</evidence>
<evidence type="ECO:0000256" key="4">
    <source>
        <dbReference type="ARBA" id="ARBA00022989"/>
    </source>
</evidence>
<keyword evidence="4 7" id="KW-1133">Transmembrane helix</keyword>
<keyword evidence="2" id="KW-1003">Cell membrane</keyword>
<evidence type="ECO:0000313" key="10">
    <source>
        <dbReference type="Proteomes" id="UP000585272"/>
    </source>
</evidence>
<dbReference type="Pfam" id="PF00482">
    <property type="entry name" value="T2SSF"/>
    <property type="match status" value="1"/>
</dbReference>
<evidence type="ECO:0000256" key="6">
    <source>
        <dbReference type="SAM" id="Coils"/>
    </source>
</evidence>
<keyword evidence="5 7" id="KW-0472">Membrane</keyword>
<dbReference type="RefSeq" id="WP_183345006.1">
    <property type="nucleotide sequence ID" value="NZ_JACHNU010000008.1"/>
</dbReference>
<dbReference type="Proteomes" id="UP000585272">
    <property type="component" value="Unassembled WGS sequence"/>
</dbReference>
<dbReference type="InterPro" id="IPR018076">
    <property type="entry name" value="T2SS_GspF_dom"/>
</dbReference>
<evidence type="ECO:0000256" key="7">
    <source>
        <dbReference type="SAM" id="Phobius"/>
    </source>
</evidence>